<evidence type="ECO:0000256" key="1">
    <source>
        <dbReference type="SAM" id="SignalP"/>
    </source>
</evidence>
<comment type="caution">
    <text evidence="2">The sequence shown here is derived from an EMBL/GenBank/DDBJ whole genome shotgun (WGS) entry which is preliminary data.</text>
</comment>
<dbReference type="RefSeq" id="WP_243318899.1">
    <property type="nucleotide sequence ID" value="NZ_JALGCL010000001.1"/>
</dbReference>
<proteinExistence type="predicted"/>
<dbReference type="Proteomes" id="UP001165423">
    <property type="component" value="Unassembled WGS sequence"/>
</dbReference>
<keyword evidence="1" id="KW-0732">Signal</keyword>
<gene>
    <name evidence="2" type="ORF">MQC88_02415</name>
</gene>
<protein>
    <submittedName>
        <fullName evidence="2">Uncharacterized protein</fullName>
    </submittedName>
</protein>
<feature type="signal peptide" evidence="1">
    <location>
        <begin position="1"/>
        <end position="21"/>
    </location>
</feature>
<dbReference type="EMBL" id="JALGCL010000001">
    <property type="protein sequence ID" value="MCJ0824821.1"/>
    <property type="molecule type" value="Genomic_DNA"/>
</dbReference>
<reference evidence="2 3" key="1">
    <citation type="submission" date="2022-03" db="EMBL/GenBank/DDBJ databases">
        <title>Luteimonas soily sp. nov., a novel bacterium isolated from the soil.</title>
        <authorList>
            <person name="Zhang X."/>
        </authorList>
    </citation>
    <scope>NUCLEOTIDE SEQUENCE [LARGE SCALE GENOMIC DNA]</scope>
    <source>
        <strain evidence="2 3">50</strain>
    </source>
</reference>
<feature type="chain" id="PRO_5045798201" evidence="1">
    <location>
        <begin position="22"/>
        <end position="236"/>
    </location>
</feature>
<name>A0ABT0A1F7_9GAMM</name>
<evidence type="ECO:0000313" key="3">
    <source>
        <dbReference type="Proteomes" id="UP001165423"/>
    </source>
</evidence>
<evidence type="ECO:0000313" key="2">
    <source>
        <dbReference type="EMBL" id="MCJ0824821.1"/>
    </source>
</evidence>
<organism evidence="2 3">
    <name type="scientific">Cognatiluteimonas sedimenti</name>
    <dbReference type="NCBI Taxonomy" id="2927791"/>
    <lineage>
        <taxon>Bacteria</taxon>
        <taxon>Pseudomonadati</taxon>
        <taxon>Pseudomonadota</taxon>
        <taxon>Gammaproteobacteria</taxon>
        <taxon>Lysobacterales</taxon>
        <taxon>Lysobacteraceae</taxon>
        <taxon>Cognatiluteimonas</taxon>
    </lineage>
</organism>
<keyword evidence="3" id="KW-1185">Reference proteome</keyword>
<accession>A0ABT0A1F7</accession>
<sequence length="236" mass="25045">MRRTVFLSLVLLAGAALVATAAPSPGQAQQAIAAKALDATPQSRMEGERAIDAAIAASLIGAVSSEFDMAGVEVKLDKVEVAPAGLVQRDVRGNGRLLIGEDAEWIPFRFAALYDTQSSSVDYPSLVLGTSEPGQSLATDARVARQLENEVDRRLDREFAGQAVRFALDDVQVSPAGGHYQQLQANGVADFGAEGRAAAGVQALYDPRSGQWLHVRYELGASANREATLDRAVARR</sequence>